<reference evidence="3" key="1">
    <citation type="submission" date="2016-10" db="EMBL/GenBank/DDBJ databases">
        <authorList>
            <person name="Varghese N."/>
            <person name="Submissions S."/>
        </authorList>
    </citation>
    <scope>NUCLEOTIDE SEQUENCE [LARGE SCALE GENOMIC DNA]</scope>
    <source>
        <strain evidence="3">DSM 21743</strain>
    </source>
</reference>
<keyword evidence="3" id="KW-1185">Reference proteome</keyword>
<dbReference type="SUPFAM" id="SSF53850">
    <property type="entry name" value="Periplasmic binding protein-like II"/>
    <property type="match status" value="1"/>
</dbReference>
<dbReference type="Proteomes" id="UP000198825">
    <property type="component" value="Chromosome I"/>
</dbReference>
<proteinExistence type="predicted"/>
<dbReference type="PANTHER" id="PTHR43649">
    <property type="entry name" value="ARABINOSE-BINDING PROTEIN-RELATED"/>
    <property type="match status" value="1"/>
</dbReference>
<dbReference type="PANTHER" id="PTHR43649:SF12">
    <property type="entry name" value="DIACETYLCHITOBIOSE BINDING PROTEIN DASA"/>
    <property type="match status" value="1"/>
</dbReference>
<feature type="chain" id="PRO_5039340657" evidence="1">
    <location>
        <begin position="30"/>
        <end position="441"/>
    </location>
</feature>
<dbReference type="InterPro" id="IPR006059">
    <property type="entry name" value="SBP"/>
</dbReference>
<feature type="signal peptide" evidence="1">
    <location>
        <begin position="1"/>
        <end position="29"/>
    </location>
</feature>
<accession>A0A1H2LKD7</accession>
<organism evidence="2 3">
    <name type="scientific">Microlunatus sagamiharensis</name>
    <dbReference type="NCBI Taxonomy" id="546874"/>
    <lineage>
        <taxon>Bacteria</taxon>
        <taxon>Bacillati</taxon>
        <taxon>Actinomycetota</taxon>
        <taxon>Actinomycetes</taxon>
        <taxon>Propionibacteriales</taxon>
        <taxon>Propionibacteriaceae</taxon>
        <taxon>Microlunatus</taxon>
    </lineage>
</organism>
<sequence length="441" mass="47537">MRLHSPIRRTTRLLAVGMVAASLALTACGAGSRTGAATATKVACDFTNPAQPTTVNVLAYNSSAVDPFSNTMVASCTHDNVTVKHDPIDFSGQVEKTTATLAGDSGTYDIVETYTYAIPDLASRGKLAPLDDLLAKYKDKYELGELDPNTLKSMTYDGKLYGLPMQSQLLVMAYRKDLFDKNGLTPPTTFEEMRSDAKKLQDAEGMDYPIALPLLSTADLDTAFAAALGSQDSAFFVNPDTKKPNFDQDPTAKALEQLKSLQPYMDPQVTTFDQPKVQQQLYNGKAAMAVMFSGRMNDLTQEKNTKLFNDFAFAAPPAVFEGGKAYSTVSTDGWSIPFNTKVDKDLLFEIMGASVSKDASQASVPAAFPARTTVDQSSSPYAAAAKESLAKGPTKEIQPYVPAVSTAIRPILANYMAGKVSVEEAQQQMQSAAEKVMADYK</sequence>
<dbReference type="Pfam" id="PF01547">
    <property type="entry name" value="SBP_bac_1"/>
    <property type="match status" value="1"/>
</dbReference>
<keyword evidence="1" id="KW-0732">Signal</keyword>
<name>A0A1H2LKD7_9ACTN</name>
<dbReference type="STRING" id="546874.SAMN04488544_0309"/>
<dbReference type="PROSITE" id="PS51257">
    <property type="entry name" value="PROKAR_LIPOPROTEIN"/>
    <property type="match status" value="1"/>
</dbReference>
<evidence type="ECO:0000313" key="3">
    <source>
        <dbReference type="Proteomes" id="UP000198825"/>
    </source>
</evidence>
<gene>
    <name evidence="2" type="ORF">SAMN04488544_0309</name>
</gene>
<dbReference type="OrthoDB" id="2644341at2"/>
<dbReference type="InterPro" id="IPR050490">
    <property type="entry name" value="Bact_solute-bd_prot1"/>
</dbReference>
<dbReference type="AlphaFoldDB" id="A0A1H2LKD7"/>
<dbReference type="EMBL" id="LT629799">
    <property type="protein sequence ID" value="SDU81031.1"/>
    <property type="molecule type" value="Genomic_DNA"/>
</dbReference>
<dbReference type="Gene3D" id="3.40.190.10">
    <property type="entry name" value="Periplasmic binding protein-like II"/>
    <property type="match status" value="1"/>
</dbReference>
<dbReference type="RefSeq" id="WP_091072747.1">
    <property type="nucleotide sequence ID" value="NZ_LT629799.1"/>
</dbReference>
<evidence type="ECO:0000313" key="2">
    <source>
        <dbReference type="EMBL" id="SDU81031.1"/>
    </source>
</evidence>
<protein>
    <submittedName>
        <fullName evidence="2">Carbohydrate ABC transporter substrate-binding protein, CUT1 family</fullName>
    </submittedName>
</protein>
<evidence type="ECO:0000256" key="1">
    <source>
        <dbReference type="SAM" id="SignalP"/>
    </source>
</evidence>